<organism evidence="2 3">
    <name type="scientific">Anaeramoeba flamelloides</name>
    <dbReference type="NCBI Taxonomy" id="1746091"/>
    <lineage>
        <taxon>Eukaryota</taxon>
        <taxon>Metamonada</taxon>
        <taxon>Anaeramoebidae</taxon>
        <taxon>Anaeramoeba</taxon>
    </lineage>
</organism>
<evidence type="ECO:0000313" key="2">
    <source>
        <dbReference type="EMBL" id="KAJ3445873.1"/>
    </source>
</evidence>
<reference evidence="2" key="1">
    <citation type="submission" date="2022-08" db="EMBL/GenBank/DDBJ databases">
        <title>Novel sulphate-reducing endosymbionts in the free-living metamonad Anaeramoeba.</title>
        <authorList>
            <person name="Jerlstrom-Hultqvist J."/>
            <person name="Cepicka I."/>
            <person name="Gallot-Lavallee L."/>
            <person name="Salas-Leiva D."/>
            <person name="Curtis B.A."/>
            <person name="Zahonova K."/>
            <person name="Pipaliya S."/>
            <person name="Dacks J."/>
            <person name="Roger A.J."/>
        </authorList>
    </citation>
    <scope>NUCLEOTIDE SEQUENCE</scope>
    <source>
        <strain evidence="2">Busselton2</strain>
    </source>
</reference>
<name>A0AAV7ZWF6_9EUKA</name>
<protein>
    <submittedName>
        <fullName evidence="2">Zinc finger ccch domain-containing protein</fullName>
    </submittedName>
</protein>
<dbReference type="EMBL" id="JANTQA010000023">
    <property type="protein sequence ID" value="KAJ3445873.1"/>
    <property type="molecule type" value="Genomic_DNA"/>
</dbReference>
<gene>
    <name evidence="2" type="ORF">M0812_11761</name>
</gene>
<dbReference type="Proteomes" id="UP001146793">
    <property type="component" value="Unassembled WGS sequence"/>
</dbReference>
<keyword evidence="1" id="KW-0175">Coiled coil</keyword>
<comment type="caution">
    <text evidence="2">The sequence shown here is derived from an EMBL/GenBank/DDBJ whole genome shotgun (WGS) entry which is preliminary data.</text>
</comment>
<evidence type="ECO:0000313" key="3">
    <source>
        <dbReference type="Proteomes" id="UP001146793"/>
    </source>
</evidence>
<accession>A0AAV7ZWF6</accession>
<dbReference type="AlphaFoldDB" id="A0AAV7ZWF6"/>
<proteinExistence type="predicted"/>
<sequence length="148" mass="17642">MNINSTYQTKFDYHNNNHETNVEIIKQLNRDLKVLKNQFERRLNHYNDSNEKIARLYLENKELKLINKNLVIQMETLQKKLHTSSQYPSQKVRIMKKKKKKRAVRIKSLHNYITKDCTITRVSKCRSFIGLPGLNRKKKRGGGDNQEK</sequence>
<evidence type="ECO:0000256" key="1">
    <source>
        <dbReference type="SAM" id="Coils"/>
    </source>
</evidence>
<feature type="coiled-coil region" evidence="1">
    <location>
        <begin position="25"/>
        <end position="80"/>
    </location>
</feature>